<name>A0A2G5T8R5_9PELO</name>
<dbReference type="Pfam" id="PF10316">
    <property type="entry name" value="7TM_GPCR_Srbc"/>
    <property type="match status" value="1"/>
</dbReference>
<reference evidence="8" key="1">
    <citation type="submission" date="2017-10" db="EMBL/GenBank/DDBJ databases">
        <title>Rapid genome shrinkage in a self-fertile nematode reveals novel sperm competition proteins.</title>
        <authorList>
            <person name="Yin D."/>
            <person name="Schwarz E.M."/>
            <person name="Thomas C.G."/>
            <person name="Felde R.L."/>
            <person name="Korf I.F."/>
            <person name="Cutter A.D."/>
            <person name="Schartner C.M."/>
            <person name="Ralston E.J."/>
            <person name="Meyer B.J."/>
            <person name="Haag E.S."/>
        </authorList>
    </citation>
    <scope>NUCLEOTIDE SEQUENCE [LARGE SCALE GENOMIC DNA]</scope>
    <source>
        <strain evidence="8">JU1422</strain>
    </source>
</reference>
<evidence type="ECO:0000256" key="3">
    <source>
        <dbReference type="ARBA" id="ARBA00022989"/>
    </source>
</evidence>
<sequence length="351" mass="39552">MAPPKSLGALSNDITLGVYIFILTFQGLCAAMNGYILYLFATRKDLRKNKHMRLIIFLSLGDFLLAIGELPYIIYMTINWSPTLMDYDPMYIMVTAQPLPLQLKISATITVGIALGRNIALFFPSLYRRLDQGDFSNAVILIAVLLALFDDFLYWYTTTIEHHLNCGTIGCFVSDQFRYYWGISNMILGIMAVILSITIFWKLRMVSRGGKDSVASQQGPNKYAKANRTSTGILMSSLLFITVPSILVGIVELTGFSIFKLIGPFYSACLLITEKNMLTFNSTILNLKSKAGINSNTIDENPSVKDSRFALRRSWDRLVCFIDKQRSFKHRMPENIALDEENVIADAARYS</sequence>
<feature type="transmembrane region" description="Helical" evidence="5">
    <location>
        <begin position="101"/>
        <end position="123"/>
    </location>
</feature>
<feature type="transmembrane region" description="Helical" evidence="5">
    <location>
        <begin position="54"/>
        <end position="81"/>
    </location>
</feature>
<accession>A0A2G5T8R5</accession>
<dbReference type="PROSITE" id="PS50262">
    <property type="entry name" value="G_PROTEIN_RECEP_F1_2"/>
    <property type="match status" value="1"/>
</dbReference>
<keyword evidence="8" id="KW-1185">Reference proteome</keyword>
<evidence type="ECO:0000256" key="4">
    <source>
        <dbReference type="ARBA" id="ARBA00023136"/>
    </source>
</evidence>
<keyword evidence="2 5" id="KW-0812">Transmembrane</keyword>
<feature type="transmembrane region" description="Helical" evidence="5">
    <location>
        <begin position="16"/>
        <end position="42"/>
    </location>
</feature>
<feature type="domain" description="G-protein coupled receptors family 1 profile" evidence="6">
    <location>
        <begin position="32"/>
        <end position="241"/>
    </location>
</feature>
<feature type="transmembrane region" description="Helical" evidence="5">
    <location>
        <begin position="232"/>
        <end position="251"/>
    </location>
</feature>
<dbReference type="GO" id="GO:0016020">
    <property type="term" value="C:membrane"/>
    <property type="evidence" value="ECO:0007669"/>
    <property type="project" value="UniProtKB-SubCell"/>
</dbReference>
<evidence type="ECO:0000313" key="7">
    <source>
        <dbReference type="EMBL" id="PIC23476.1"/>
    </source>
</evidence>
<dbReference type="EMBL" id="PDUG01000005">
    <property type="protein sequence ID" value="PIC23476.1"/>
    <property type="molecule type" value="Genomic_DNA"/>
</dbReference>
<gene>
    <name evidence="7" type="primary">Cnig_chr_V.g17164</name>
    <name evidence="7" type="ORF">B9Z55_017164</name>
</gene>
<dbReference type="AlphaFoldDB" id="A0A2G5T8R5"/>
<dbReference type="SUPFAM" id="SSF81321">
    <property type="entry name" value="Family A G protein-coupled receptor-like"/>
    <property type="match status" value="1"/>
</dbReference>
<feature type="transmembrane region" description="Helical" evidence="5">
    <location>
        <begin position="177"/>
        <end position="201"/>
    </location>
</feature>
<organism evidence="7 8">
    <name type="scientific">Caenorhabditis nigoni</name>
    <dbReference type="NCBI Taxonomy" id="1611254"/>
    <lineage>
        <taxon>Eukaryota</taxon>
        <taxon>Metazoa</taxon>
        <taxon>Ecdysozoa</taxon>
        <taxon>Nematoda</taxon>
        <taxon>Chromadorea</taxon>
        <taxon>Rhabditida</taxon>
        <taxon>Rhabditina</taxon>
        <taxon>Rhabditomorpha</taxon>
        <taxon>Rhabditoidea</taxon>
        <taxon>Rhabditidae</taxon>
        <taxon>Peloderinae</taxon>
        <taxon>Caenorhabditis</taxon>
    </lineage>
</organism>
<dbReference type="Proteomes" id="UP000230233">
    <property type="component" value="Chromosome V"/>
</dbReference>
<feature type="transmembrane region" description="Helical" evidence="5">
    <location>
        <begin position="135"/>
        <end position="157"/>
    </location>
</feature>
<evidence type="ECO:0000256" key="1">
    <source>
        <dbReference type="ARBA" id="ARBA00004370"/>
    </source>
</evidence>
<dbReference type="Gene3D" id="1.20.1070.10">
    <property type="entry name" value="Rhodopsin 7-helix transmembrane proteins"/>
    <property type="match status" value="1"/>
</dbReference>
<evidence type="ECO:0000256" key="2">
    <source>
        <dbReference type="ARBA" id="ARBA00022692"/>
    </source>
</evidence>
<keyword evidence="3 5" id="KW-1133">Transmembrane helix</keyword>
<proteinExistence type="predicted"/>
<comment type="subcellular location">
    <subcellularLocation>
        <location evidence="1">Membrane</location>
    </subcellularLocation>
</comment>
<evidence type="ECO:0000259" key="6">
    <source>
        <dbReference type="PROSITE" id="PS50262"/>
    </source>
</evidence>
<dbReference type="InterPro" id="IPR019420">
    <property type="entry name" value="7TM_GPCR_serpentine_rcpt_Srbc"/>
</dbReference>
<dbReference type="InterPro" id="IPR017452">
    <property type="entry name" value="GPCR_Rhodpsn_7TM"/>
</dbReference>
<dbReference type="PANTHER" id="PTHR46955:SF3">
    <property type="entry name" value="G_PROTEIN_RECEP_F1_2 DOMAIN-CONTAINING PROTEIN"/>
    <property type="match status" value="1"/>
</dbReference>
<comment type="caution">
    <text evidence="7">The sequence shown here is derived from an EMBL/GenBank/DDBJ whole genome shotgun (WGS) entry which is preliminary data.</text>
</comment>
<dbReference type="InterPro" id="IPR052322">
    <property type="entry name" value="Mito_rRNA_Mtase_NSUN4"/>
</dbReference>
<evidence type="ECO:0000256" key="5">
    <source>
        <dbReference type="SAM" id="Phobius"/>
    </source>
</evidence>
<keyword evidence="4 5" id="KW-0472">Membrane</keyword>
<evidence type="ECO:0000313" key="8">
    <source>
        <dbReference type="Proteomes" id="UP000230233"/>
    </source>
</evidence>
<dbReference type="OrthoDB" id="5794962at2759"/>
<dbReference type="PANTHER" id="PTHR46955">
    <property type="entry name" value="PROTEIN CBG01349-RELATED"/>
    <property type="match status" value="1"/>
</dbReference>
<protein>
    <recommendedName>
        <fullName evidence="6">G-protein coupled receptors family 1 profile domain-containing protein</fullName>
    </recommendedName>
</protein>